<dbReference type="Pfam" id="PF13632">
    <property type="entry name" value="Glyco_trans_2_3"/>
    <property type="match status" value="1"/>
</dbReference>
<keyword evidence="3 9" id="KW-0808">Transferase</keyword>
<proteinExistence type="predicted"/>
<feature type="domain" description="Glycosyltransferase 2-like" evidence="8">
    <location>
        <begin position="194"/>
        <end position="383"/>
    </location>
</feature>
<evidence type="ECO:0000256" key="3">
    <source>
        <dbReference type="ARBA" id="ARBA00022679"/>
    </source>
</evidence>
<keyword evidence="4 7" id="KW-0812">Transmembrane</keyword>
<protein>
    <submittedName>
        <fullName evidence="9">Glycosyltransferase</fullName>
    </submittedName>
</protein>
<comment type="caution">
    <text evidence="9">The sequence shown here is derived from an EMBL/GenBank/DDBJ whole genome shotgun (WGS) entry which is preliminary data.</text>
</comment>
<accession>A0A433XL63</accession>
<dbReference type="GO" id="GO:0016758">
    <property type="term" value="F:hexosyltransferase activity"/>
    <property type="evidence" value="ECO:0007669"/>
    <property type="project" value="TreeGrafter"/>
</dbReference>
<gene>
    <name evidence="9" type="ORF">EMQ25_02360</name>
</gene>
<evidence type="ECO:0000313" key="10">
    <source>
        <dbReference type="Proteomes" id="UP000281547"/>
    </source>
</evidence>
<keyword evidence="10" id="KW-1185">Reference proteome</keyword>
<dbReference type="Gene3D" id="3.90.550.10">
    <property type="entry name" value="Spore Coat Polysaccharide Biosynthesis Protein SpsA, Chain A"/>
    <property type="match status" value="1"/>
</dbReference>
<dbReference type="InterPro" id="IPR001173">
    <property type="entry name" value="Glyco_trans_2-like"/>
</dbReference>
<dbReference type="PANTHER" id="PTHR43867:SF2">
    <property type="entry name" value="CELLULOSE SYNTHASE CATALYTIC SUBUNIT A [UDP-FORMING]"/>
    <property type="match status" value="1"/>
</dbReference>
<name>A0A433XL63_9HYPH</name>
<evidence type="ECO:0000313" key="9">
    <source>
        <dbReference type="EMBL" id="RUT34822.1"/>
    </source>
</evidence>
<feature type="transmembrane region" description="Helical" evidence="7">
    <location>
        <begin position="32"/>
        <end position="50"/>
    </location>
</feature>
<sequence>MSELALSAGTRQHWGGPDYLVPLMTPGQRGEYLVSMALALAALAWAWSWWLQPEHFTDPWRYTANTIVLVWVTIVPFYYLLIVGRAKVPNRTIPVPQGLRVAMVVTKAPSEPFPVLRETLLAMLAQTYPHDTWLADEDPSPETLAWCAANGVFVSTRRGVADYHRATWPRRTRCKEGNLAYFYDHHGYERYDFVAQLDADHVPDPDYLVEILRPFADPRVGYVSAPSICDRNAATSWSARSRLYAEGVLHGPQQAGHSLSMAPLCFGSHYAVRTEALRAIGGLGPELAEDHSTTLMMNAHGWRGVHAIDAIAHGDGPATFADLATQEFQWSRSMMTLLLAHTPAFLGGLPGHLRGRFLFSQLFYPLFSLMLPLAIVLPILAIAFNVTMINAGFVAFLVHFLPLALLVLAIPMRWRANGWLRPVDARFVSWESNLFLVARWPWSLLGVLAAIRDRLTGTVAPFRVTPKGEAAEATLPLSVIAPTLTVSLICALPLFAFPNAEIAAGFYVFTALNAVLYGVATIAIIVCHLRENRGARLLAPLSSAACLRLGFFNALMVELPLLGIVLRAEQGLCKVVEGSGSLIQPLAAGLVPLTSLSLSF</sequence>
<dbReference type="EMBL" id="RZNJ01000001">
    <property type="protein sequence ID" value="RUT34822.1"/>
    <property type="molecule type" value="Genomic_DNA"/>
</dbReference>
<keyword evidence="2" id="KW-0328">Glycosyltransferase</keyword>
<reference evidence="9 10" key="1">
    <citation type="journal article" date="2016" name="Int. J. Syst. Evol. Microbiol.">
        <title>Arsenicitalea aurantiaca gen. nov., sp. nov., a new member of the family Hyphomicrobiaceae, isolated from high-arsenic sediment.</title>
        <authorList>
            <person name="Mu Y."/>
            <person name="Zhou L."/>
            <person name="Zeng X.C."/>
            <person name="Liu L."/>
            <person name="Pan Y."/>
            <person name="Chen X."/>
            <person name="Wang J."/>
            <person name="Li S."/>
            <person name="Li W.J."/>
            <person name="Wang Y."/>
        </authorList>
    </citation>
    <scope>NUCLEOTIDE SEQUENCE [LARGE SCALE GENOMIC DNA]</scope>
    <source>
        <strain evidence="9 10">42-50</strain>
    </source>
</reference>
<comment type="subcellular location">
    <subcellularLocation>
        <location evidence="1">Membrane</location>
        <topology evidence="1">Multi-pass membrane protein</topology>
    </subcellularLocation>
</comment>
<organism evidence="9 10">
    <name type="scientific">Arsenicitalea aurantiaca</name>
    <dbReference type="NCBI Taxonomy" id="1783274"/>
    <lineage>
        <taxon>Bacteria</taxon>
        <taxon>Pseudomonadati</taxon>
        <taxon>Pseudomonadota</taxon>
        <taxon>Alphaproteobacteria</taxon>
        <taxon>Hyphomicrobiales</taxon>
        <taxon>Devosiaceae</taxon>
        <taxon>Arsenicitalea</taxon>
    </lineage>
</organism>
<feature type="transmembrane region" description="Helical" evidence="7">
    <location>
        <begin position="362"/>
        <end position="384"/>
    </location>
</feature>
<dbReference type="InterPro" id="IPR050321">
    <property type="entry name" value="Glycosyltr_2/OpgH_subfam"/>
</dbReference>
<feature type="transmembrane region" description="Helical" evidence="7">
    <location>
        <begin position="62"/>
        <end position="81"/>
    </location>
</feature>
<keyword evidence="6 7" id="KW-0472">Membrane</keyword>
<dbReference type="CDD" id="cd06421">
    <property type="entry name" value="CESA_CelA_like"/>
    <property type="match status" value="1"/>
</dbReference>
<evidence type="ECO:0000259" key="8">
    <source>
        <dbReference type="Pfam" id="PF13632"/>
    </source>
</evidence>
<evidence type="ECO:0000256" key="5">
    <source>
        <dbReference type="ARBA" id="ARBA00022989"/>
    </source>
</evidence>
<feature type="transmembrane region" description="Helical" evidence="7">
    <location>
        <begin position="473"/>
        <end position="496"/>
    </location>
</feature>
<feature type="transmembrane region" description="Helical" evidence="7">
    <location>
        <begin position="391"/>
        <end position="414"/>
    </location>
</feature>
<dbReference type="RefSeq" id="WP_127186942.1">
    <property type="nucleotide sequence ID" value="NZ_RZNJ01000001.1"/>
</dbReference>
<dbReference type="PANTHER" id="PTHR43867">
    <property type="entry name" value="CELLULOSE SYNTHASE CATALYTIC SUBUNIT A [UDP-FORMING]"/>
    <property type="match status" value="1"/>
</dbReference>
<dbReference type="GO" id="GO:0005886">
    <property type="term" value="C:plasma membrane"/>
    <property type="evidence" value="ECO:0007669"/>
    <property type="project" value="TreeGrafter"/>
</dbReference>
<evidence type="ECO:0000256" key="2">
    <source>
        <dbReference type="ARBA" id="ARBA00022676"/>
    </source>
</evidence>
<keyword evidence="5 7" id="KW-1133">Transmembrane helix</keyword>
<dbReference type="OrthoDB" id="9783791at2"/>
<dbReference type="InterPro" id="IPR029044">
    <property type="entry name" value="Nucleotide-diphossugar_trans"/>
</dbReference>
<dbReference type="Proteomes" id="UP000281547">
    <property type="component" value="Unassembled WGS sequence"/>
</dbReference>
<feature type="transmembrane region" description="Helical" evidence="7">
    <location>
        <begin position="502"/>
        <end position="525"/>
    </location>
</feature>
<evidence type="ECO:0000256" key="1">
    <source>
        <dbReference type="ARBA" id="ARBA00004141"/>
    </source>
</evidence>
<evidence type="ECO:0000256" key="4">
    <source>
        <dbReference type="ARBA" id="ARBA00022692"/>
    </source>
</evidence>
<evidence type="ECO:0000256" key="6">
    <source>
        <dbReference type="ARBA" id="ARBA00023136"/>
    </source>
</evidence>
<dbReference type="AlphaFoldDB" id="A0A433XL63"/>
<evidence type="ECO:0000256" key="7">
    <source>
        <dbReference type="SAM" id="Phobius"/>
    </source>
</evidence>
<dbReference type="SUPFAM" id="SSF53448">
    <property type="entry name" value="Nucleotide-diphospho-sugar transferases"/>
    <property type="match status" value="1"/>
</dbReference>